<evidence type="ECO:0000256" key="1">
    <source>
        <dbReference type="SAM" id="SignalP"/>
    </source>
</evidence>
<keyword evidence="1" id="KW-0732">Signal</keyword>
<dbReference type="KEGG" id="puo:RZN69_01085"/>
<dbReference type="EMBL" id="CP136920">
    <property type="protein sequence ID" value="WOO41663.1"/>
    <property type="molecule type" value="Genomic_DNA"/>
</dbReference>
<accession>A0AAQ3QRV0</accession>
<sequence>MKKIISLLLLSFLWVSCIQSEITPASIDTFVSENPYEVNRRGEPKQLEKLPRFSDVIALFGQPVEFNEIYAIYNSIEPGFHYVFFLNGHGVRDKGIENHYIASIVLTNLSDLDIHVFGYNFVGIQIDDNEYYSSIHLGRFITPEKEVQIEQKFKTKDELTVLLQKFSESTTYNELIETLGLPERHRGIFIYYESEIEGWEYIFRFSHKDPNISKNIFSLPPFSSSRSDLLLDWAFHTDRREWQSLLPEKSFMRVFLDAIEKEMKKGKKIAVSD</sequence>
<reference evidence="2 3" key="1">
    <citation type="submission" date="2023-10" db="EMBL/GenBank/DDBJ databases">
        <title>Rubellicoccus peritrichatus gen. nov., sp. nov., isolated from an algae of coral reef tank.</title>
        <authorList>
            <person name="Luo J."/>
        </authorList>
    </citation>
    <scope>NUCLEOTIDE SEQUENCE [LARGE SCALE GENOMIC DNA]</scope>
    <source>
        <strain evidence="2 3">CR14</strain>
    </source>
</reference>
<feature type="chain" id="PRO_5042912211" description="Lipoprotein" evidence="1">
    <location>
        <begin position="21"/>
        <end position="273"/>
    </location>
</feature>
<evidence type="ECO:0008006" key="4">
    <source>
        <dbReference type="Google" id="ProtNLM"/>
    </source>
</evidence>
<proteinExistence type="predicted"/>
<name>A0AAQ3QRV0_9BACT</name>
<dbReference type="AlphaFoldDB" id="A0AAQ3QRV0"/>
<evidence type="ECO:0000313" key="3">
    <source>
        <dbReference type="Proteomes" id="UP001304300"/>
    </source>
</evidence>
<feature type="signal peptide" evidence="1">
    <location>
        <begin position="1"/>
        <end position="20"/>
    </location>
</feature>
<dbReference type="Proteomes" id="UP001304300">
    <property type="component" value="Chromosome"/>
</dbReference>
<organism evidence="2 3">
    <name type="scientific">Rubellicoccus peritrichatus</name>
    <dbReference type="NCBI Taxonomy" id="3080537"/>
    <lineage>
        <taxon>Bacteria</taxon>
        <taxon>Pseudomonadati</taxon>
        <taxon>Verrucomicrobiota</taxon>
        <taxon>Opitutia</taxon>
        <taxon>Puniceicoccales</taxon>
        <taxon>Cerasicoccaceae</taxon>
        <taxon>Rubellicoccus</taxon>
    </lineage>
</organism>
<dbReference type="PROSITE" id="PS51257">
    <property type="entry name" value="PROKAR_LIPOPROTEIN"/>
    <property type="match status" value="1"/>
</dbReference>
<keyword evidence="3" id="KW-1185">Reference proteome</keyword>
<dbReference type="RefSeq" id="WP_317834147.1">
    <property type="nucleotide sequence ID" value="NZ_CP136920.1"/>
</dbReference>
<protein>
    <recommendedName>
        <fullName evidence="4">Lipoprotein</fullName>
    </recommendedName>
</protein>
<evidence type="ECO:0000313" key="2">
    <source>
        <dbReference type="EMBL" id="WOO41663.1"/>
    </source>
</evidence>
<gene>
    <name evidence="2" type="ORF">RZN69_01085</name>
</gene>